<feature type="non-terminal residue" evidence="3">
    <location>
        <position position="1"/>
    </location>
</feature>
<dbReference type="AlphaFoldDB" id="A0A8S3BCJ2"/>
<sequence length="46" mass="5094">QDKEMLHGPSGYGDSDGKFSEYYRAPSDASMKHSRASLQNGDDRDS</sequence>
<dbReference type="EMBL" id="CAJOBH010094402">
    <property type="protein sequence ID" value="CAF4582324.1"/>
    <property type="molecule type" value="Genomic_DNA"/>
</dbReference>
<name>A0A8S3BCJ2_9BILA</name>
<evidence type="ECO:0000256" key="1">
    <source>
        <dbReference type="SAM" id="MobiDB-lite"/>
    </source>
</evidence>
<evidence type="ECO:0000313" key="3">
    <source>
        <dbReference type="EMBL" id="CAF4765126.1"/>
    </source>
</evidence>
<feature type="non-terminal residue" evidence="3">
    <location>
        <position position="46"/>
    </location>
</feature>
<proteinExistence type="predicted"/>
<accession>A0A8S3BCJ2</accession>
<gene>
    <name evidence="2" type="ORF">BYL167_LOCUS39360</name>
    <name evidence="3" type="ORF">GIL414_LOCUS45713</name>
</gene>
<dbReference type="Proteomes" id="UP000681720">
    <property type="component" value="Unassembled WGS sequence"/>
</dbReference>
<reference evidence="3" key="1">
    <citation type="submission" date="2021-02" db="EMBL/GenBank/DDBJ databases">
        <authorList>
            <person name="Nowell W R."/>
        </authorList>
    </citation>
    <scope>NUCLEOTIDE SEQUENCE</scope>
</reference>
<evidence type="ECO:0000313" key="2">
    <source>
        <dbReference type="EMBL" id="CAF4582324.1"/>
    </source>
</evidence>
<feature type="region of interest" description="Disordered" evidence="1">
    <location>
        <begin position="1"/>
        <end position="46"/>
    </location>
</feature>
<evidence type="ECO:0000313" key="4">
    <source>
        <dbReference type="Proteomes" id="UP000681720"/>
    </source>
</evidence>
<dbReference type="EMBL" id="CAJOBJ010141513">
    <property type="protein sequence ID" value="CAF4765126.1"/>
    <property type="molecule type" value="Genomic_DNA"/>
</dbReference>
<comment type="caution">
    <text evidence="3">The sequence shown here is derived from an EMBL/GenBank/DDBJ whole genome shotgun (WGS) entry which is preliminary data.</text>
</comment>
<protein>
    <submittedName>
        <fullName evidence="3">Uncharacterized protein</fullName>
    </submittedName>
</protein>
<dbReference type="Proteomes" id="UP000681967">
    <property type="component" value="Unassembled WGS sequence"/>
</dbReference>
<organism evidence="3 4">
    <name type="scientific">Rotaria magnacalcarata</name>
    <dbReference type="NCBI Taxonomy" id="392030"/>
    <lineage>
        <taxon>Eukaryota</taxon>
        <taxon>Metazoa</taxon>
        <taxon>Spiralia</taxon>
        <taxon>Gnathifera</taxon>
        <taxon>Rotifera</taxon>
        <taxon>Eurotatoria</taxon>
        <taxon>Bdelloidea</taxon>
        <taxon>Philodinida</taxon>
        <taxon>Philodinidae</taxon>
        <taxon>Rotaria</taxon>
    </lineage>
</organism>